<dbReference type="Gene3D" id="3.30.160.140">
    <property type="entry name" value="Shew3726-like"/>
    <property type="match status" value="1"/>
</dbReference>
<sequence length="88" mass="9956">MNQSILFSDIQTWNEAKQVVLFPAQCCGALIQCQISKKALEKMSGCLLKDEQHILTVFSQCRFEIEELAEALIEDEAFDQTGMIEISN</sequence>
<accession>A0A5P9CGU7</accession>
<dbReference type="KEGG" id="vaq:FIV01_00365"/>
<dbReference type="AlphaFoldDB" id="A0A5P9CGU7"/>
<dbReference type="Pfam" id="PF07369">
    <property type="entry name" value="DUF1488"/>
    <property type="match status" value="1"/>
</dbReference>
<dbReference type="EMBL" id="CP045350">
    <property type="protein sequence ID" value="QFT24917.1"/>
    <property type="molecule type" value="Genomic_DNA"/>
</dbReference>
<gene>
    <name evidence="1" type="ORF">FIV01_00365</name>
</gene>
<dbReference type="Proteomes" id="UP000326936">
    <property type="component" value="Chromosome"/>
</dbReference>
<reference evidence="1 2" key="1">
    <citation type="submission" date="2019-10" db="EMBL/GenBank/DDBJ databases">
        <title>Complete genome sequence of Vibrio sp. strain THAF100, isolated from non-filtered water from the water column of tank 6 of a marine aquarium containing stony-coral fragments. Water maintained at 26 degree C.</title>
        <authorList>
            <person name="Ruckert C."/>
            <person name="Franco A."/>
            <person name="Kalinowski J."/>
            <person name="Glaeser S."/>
        </authorList>
    </citation>
    <scope>NUCLEOTIDE SEQUENCE [LARGE SCALE GENOMIC DNA]</scope>
    <source>
        <strain evidence="1 2">THAF100</strain>
    </source>
</reference>
<protein>
    <submittedName>
        <fullName evidence="1">Uncharacterized protein</fullName>
    </submittedName>
</protein>
<keyword evidence="2" id="KW-1185">Reference proteome</keyword>
<dbReference type="InterPro" id="IPR009962">
    <property type="entry name" value="DUF1488"/>
</dbReference>
<dbReference type="SUPFAM" id="SSF160272">
    <property type="entry name" value="Shew3726-like"/>
    <property type="match status" value="1"/>
</dbReference>
<dbReference type="RefSeq" id="WP_152429244.1">
    <property type="nucleotide sequence ID" value="NZ_CBCSDK010000027.1"/>
</dbReference>
<proteinExistence type="predicted"/>
<evidence type="ECO:0000313" key="1">
    <source>
        <dbReference type="EMBL" id="QFT24917.1"/>
    </source>
</evidence>
<evidence type="ECO:0000313" key="2">
    <source>
        <dbReference type="Proteomes" id="UP000326936"/>
    </source>
</evidence>
<name>A0A5P9CGU7_9VIBR</name>
<dbReference type="OrthoDB" id="6465020at2"/>
<dbReference type="InterPro" id="IPR036692">
    <property type="entry name" value="Shew3726-like_sf"/>
</dbReference>
<organism evidence="1 2">
    <name type="scientific">Vibrio aquimaris</name>
    <dbReference type="NCBI Taxonomy" id="2587862"/>
    <lineage>
        <taxon>Bacteria</taxon>
        <taxon>Pseudomonadati</taxon>
        <taxon>Pseudomonadota</taxon>
        <taxon>Gammaproteobacteria</taxon>
        <taxon>Vibrionales</taxon>
        <taxon>Vibrionaceae</taxon>
        <taxon>Vibrio</taxon>
    </lineage>
</organism>